<keyword evidence="6 11" id="KW-0862">Zinc</keyword>
<comment type="function">
    <text evidence="9 11">As part of the heterotrimeric replication protein A complex (RPA/RP-A), binds and stabilizes single-stranded DNA intermediates, that form during DNA replication or upon DNA stress. It prevents their reannealing and in parallel, recruits and activates different proteins and complexes involved in DNA metabolism. Thereby, it plays an essential role both in DNA replication and the cellular response to DNA damage.</text>
</comment>
<evidence type="ECO:0000256" key="1">
    <source>
        <dbReference type="ARBA" id="ARBA00004123"/>
    </source>
</evidence>
<dbReference type="EMBL" id="OU895879">
    <property type="protein sequence ID" value="CAG9807433.1"/>
    <property type="molecule type" value="Genomic_DNA"/>
</dbReference>
<dbReference type="Pfam" id="PF04057">
    <property type="entry name" value="Rep-A_N"/>
    <property type="match status" value="1"/>
</dbReference>
<reference evidence="17" key="1">
    <citation type="submission" date="2022-01" db="EMBL/GenBank/DDBJ databases">
        <authorList>
            <person name="King R."/>
        </authorList>
    </citation>
    <scope>NUCLEOTIDE SEQUENCE</scope>
</reference>
<dbReference type="Pfam" id="PF01336">
    <property type="entry name" value="tRNA_anti-codon"/>
    <property type="match status" value="1"/>
</dbReference>
<evidence type="ECO:0000256" key="8">
    <source>
        <dbReference type="ARBA" id="ARBA00023242"/>
    </source>
</evidence>
<dbReference type="InterPro" id="IPR004365">
    <property type="entry name" value="NA-bd_OB_tRNA"/>
</dbReference>
<dbReference type="GO" id="GO:0003677">
    <property type="term" value="F:DNA binding"/>
    <property type="evidence" value="ECO:0007669"/>
    <property type="project" value="UniProtKB-KW"/>
</dbReference>
<dbReference type="NCBIfam" id="TIGR00617">
    <property type="entry name" value="rpa1"/>
    <property type="match status" value="1"/>
</dbReference>
<dbReference type="InterPro" id="IPR012340">
    <property type="entry name" value="NA-bd_OB-fold"/>
</dbReference>
<evidence type="ECO:0000256" key="6">
    <source>
        <dbReference type="ARBA" id="ARBA00022833"/>
    </source>
</evidence>
<dbReference type="InterPro" id="IPR031657">
    <property type="entry name" value="REPA_OB_2"/>
</dbReference>
<evidence type="ECO:0000256" key="9">
    <source>
        <dbReference type="ARBA" id="ARBA00058595"/>
    </source>
</evidence>
<comment type="similarity">
    <text evidence="2 11">Belongs to the replication factor A protein 1 family.</text>
</comment>
<dbReference type="SUPFAM" id="SSF50249">
    <property type="entry name" value="Nucleic acid-binding proteins"/>
    <property type="match status" value="4"/>
</dbReference>
<feature type="region of interest" description="Disordered" evidence="12">
    <location>
        <begin position="118"/>
        <end position="168"/>
    </location>
</feature>
<accession>A0A9N9S072</accession>
<dbReference type="CDD" id="cd04475">
    <property type="entry name" value="RPA1_DBD_B"/>
    <property type="match status" value="1"/>
</dbReference>
<dbReference type="InterPro" id="IPR007199">
    <property type="entry name" value="Rep_factor-A_N"/>
</dbReference>
<dbReference type="AlphaFoldDB" id="A0A9N9S072"/>
<evidence type="ECO:0000256" key="12">
    <source>
        <dbReference type="SAM" id="MobiDB-lite"/>
    </source>
</evidence>
<evidence type="ECO:0000256" key="3">
    <source>
        <dbReference type="ARBA" id="ARBA00022705"/>
    </source>
</evidence>
<evidence type="ECO:0000256" key="2">
    <source>
        <dbReference type="ARBA" id="ARBA00005690"/>
    </source>
</evidence>
<dbReference type="PANTHER" id="PTHR47165">
    <property type="entry name" value="OS03G0429900 PROTEIN"/>
    <property type="match status" value="1"/>
</dbReference>
<dbReference type="Gene3D" id="2.40.50.140">
    <property type="entry name" value="Nucleic acid-binding proteins"/>
    <property type="match status" value="4"/>
</dbReference>
<dbReference type="FunFam" id="2.40.50.140:FF:000090">
    <property type="entry name" value="Replication protein A subunit"/>
    <property type="match status" value="1"/>
</dbReference>
<name>A0A9N9S072_9DIPT</name>
<keyword evidence="3 11" id="KW-0235">DNA replication</keyword>
<dbReference type="OrthoDB" id="1751331at2759"/>
<dbReference type="GO" id="GO:0006310">
    <property type="term" value="P:DNA recombination"/>
    <property type="evidence" value="ECO:0007669"/>
    <property type="project" value="InterPro"/>
</dbReference>
<dbReference type="Proteomes" id="UP001153620">
    <property type="component" value="Chromosome 3"/>
</dbReference>
<dbReference type="FunFam" id="2.40.50.140:FF:000064">
    <property type="entry name" value="Replication protein A subunit"/>
    <property type="match status" value="1"/>
</dbReference>
<dbReference type="FunFam" id="2.40.50.140:FF:000041">
    <property type="entry name" value="Replication protein A subunit"/>
    <property type="match status" value="1"/>
</dbReference>
<evidence type="ECO:0000259" key="15">
    <source>
        <dbReference type="Pfam" id="PF08646"/>
    </source>
</evidence>
<comment type="subunit">
    <text evidence="10 11">Component of the heterotrimeric canonical replication protein A complex (RPA).</text>
</comment>
<dbReference type="PANTHER" id="PTHR47165:SF4">
    <property type="entry name" value="OS03G0429900 PROTEIN"/>
    <property type="match status" value="1"/>
</dbReference>
<proteinExistence type="inferred from homology"/>
<dbReference type="GO" id="GO:0006281">
    <property type="term" value="P:DNA repair"/>
    <property type="evidence" value="ECO:0007669"/>
    <property type="project" value="InterPro"/>
</dbReference>
<feature type="domain" description="Replication factor A C-terminal" evidence="15">
    <location>
        <begin position="452"/>
        <end position="597"/>
    </location>
</feature>
<evidence type="ECO:0000259" key="16">
    <source>
        <dbReference type="Pfam" id="PF16900"/>
    </source>
</evidence>
<protein>
    <recommendedName>
        <fullName evidence="11">Replication protein A subunit</fullName>
    </recommendedName>
</protein>
<dbReference type="GO" id="GO:0006260">
    <property type="term" value="P:DNA replication"/>
    <property type="evidence" value="ECO:0007669"/>
    <property type="project" value="UniProtKB-KW"/>
</dbReference>
<organism evidence="17 18">
    <name type="scientific">Chironomus riparius</name>
    <dbReference type="NCBI Taxonomy" id="315576"/>
    <lineage>
        <taxon>Eukaryota</taxon>
        <taxon>Metazoa</taxon>
        <taxon>Ecdysozoa</taxon>
        <taxon>Arthropoda</taxon>
        <taxon>Hexapoda</taxon>
        <taxon>Insecta</taxon>
        <taxon>Pterygota</taxon>
        <taxon>Neoptera</taxon>
        <taxon>Endopterygota</taxon>
        <taxon>Diptera</taxon>
        <taxon>Nematocera</taxon>
        <taxon>Chironomoidea</taxon>
        <taxon>Chironomidae</taxon>
        <taxon>Chironominae</taxon>
        <taxon>Chironomus</taxon>
    </lineage>
</organism>
<evidence type="ECO:0000256" key="10">
    <source>
        <dbReference type="ARBA" id="ARBA00062035"/>
    </source>
</evidence>
<dbReference type="GO" id="GO:0008270">
    <property type="term" value="F:zinc ion binding"/>
    <property type="evidence" value="ECO:0007669"/>
    <property type="project" value="UniProtKB-KW"/>
</dbReference>
<evidence type="ECO:0000259" key="14">
    <source>
        <dbReference type="Pfam" id="PF04057"/>
    </source>
</evidence>
<keyword evidence="4 11" id="KW-0479">Metal-binding</keyword>
<dbReference type="Pfam" id="PF08646">
    <property type="entry name" value="Rep_fac-A_C"/>
    <property type="match status" value="1"/>
</dbReference>
<feature type="domain" description="Replication factor-A protein 1 N-terminal" evidence="14">
    <location>
        <begin position="8"/>
        <end position="109"/>
    </location>
</feature>
<reference evidence="17" key="2">
    <citation type="submission" date="2022-10" db="EMBL/GenBank/DDBJ databases">
        <authorList>
            <consortium name="ENA_rothamsted_submissions"/>
            <consortium name="culmorum"/>
            <person name="King R."/>
        </authorList>
    </citation>
    <scope>NUCLEOTIDE SEQUENCE</scope>
</reference>
<keyword evidence="8 11" id="KW-0539">Nucleus</keyword>
<dbReference type="Pfam" id="PF16900">
    <property type="entry name" value="REPA_OB_2"/>
    <property type="match status" value="1"/>
</dbReference>
<evidence type="ECO:0000313" key="18">
    <source>
        <dbReference type="Proteomes" id="UP001153620"/>
    </source>
</evidence>
<feature type="compositionally biased region" description="Low complexity" evidence="12">
    <location>
        <begin position="125"/>
        <end position="168"/>
    </location>
</feature>
<keyword evidence="18" id="KW-1185">Reference proteome</keyword>
<keyword evidence="7 11" id="KW-0238">DNA-binding</keyword>
<dbReference type="InterPro" id="IPR013955">
    <property type="entry name" value="Rep_factor-A_C"/>
</dbReference>
<evidence type="ECO:0000256" key="4">
    <source>
        <dbReference type="ARBA" id="ARBA00022723"/>
    </source>
</evidence>
<evidence type="ECO:0000313" key="17">
    <source>
        <dbReference type="EMBL" id="CAG9807433.1"/>
    </source>
</evidence>
<evidence type="ECO:0000256" key="11">
    <source>
        <dbReference type="RuleBase" id="RU364130"/>
    </source>
</evidence>
<dbReference type="CDD" id="cd04474">
    <property type="entry name" value="RPA1_DBD_A"/>
    <property type="match status" value="1"/>
</dbReference>
<dbReference type="CDD" id="cd04476">
    <property type="entry name" value="RPA1_DBD_C"/>
    <property type="match status" value="1"/>
</dbReference>
<comment type="subcellular location">
    <subcellularLocation>
        <location evidence="1 11">Nucleus</location>
    </subcellularLocation>
</comment>
<dbReference type="InterPro" id="IPR004591">
    <property type="entry name" value="Rfa1"/>
</dbReference>
<feature type="domain" description="OB" evidence="13">
    <location>
        <begin position="190"/>
        <end position="272"/>
    </location>
</feature>
<evidence type="ECO:0000259" key="13">
    <source>
        <dbReference type="Pfam" id="PF01336"/>
    </source>
</evidence>
<dbReference type="GO" id="GO:0005634">
    <property type="term" value="C:nucleus"/>
    <property type="evidence" value="ECO:0007669"/>
    <property type="project" value="UniProtKB-SubCell"/>
</dbReference>
<evidence type="ECO:0000256" key="5">
    <source>
        <dbReference type="ARBA" id="ARBA00022771"/>
    </source>
</evidence>
<dbReference type="InterPro" id="IPR047192">
    <property type="entry name" value="Euk_RPA1_DBD_C"/>
</dbReference>
<evidence type="ECO:0000256" key="7">
    <source>
        <dbReference type="ARBA" id="ARBA00023125"/>
    </source>
</evidence>
<feature type="domain" description="Replication protein A OB" evidence="16">
    <location>
        <begin position="299"/>
        <end position="396"/>
    </location>
</feature>
<sequence length="1247" mass="142780">MARNFTSLTAGSLERINRGEDVPCPIVVQVLGIKRIPSSNPGGQDRYRLVLTDGVDTHNFAMLAIPLNSMYEDGQLTEFTIVRIDRFVPSKVNRNDNNERQVLIVFEMSPLHPGHEVGTKIESTKPAPKAYNAPAPQAQKENYSGNSNNYSSNNQNSSKANMSMNASASEELSGHLTMPIDSLSPYQNKWVIKARVMSKSGIRTWSNAKGEGKLFTMDLCDETGEIRCTGFRDLVDRYYEMIEVDKVYYISKCQLKPANKQYSQLKNDYEMTMNSDTQIQPCIEEYSSIPKLKYDLVTITDLAGKAPDSVIDVIGICKEAGPVQTFTSRANKELTKREVTLIDQSNASISLTLWGNEAQNFNDFDNPVVFLKGAKLGEYNGGKTLGALQSTVIKINPDLPEGHRLRGWFENGGSDGNFVTLSTRSGGGNVSTEFSTFHEAKLKNMGAEKPEYFQIMGMIHTIRSENMMYKACPNGECNKKVVDLNNGTYRCDKCNIETSEYKNRLLVNMMIGDWTSNRWVTFFSELGEKILEKKTDEIAQLMEGDKKEAEAFIQSALFKPKIYKLRTKVETYGDVPRNKISAIAVGETKIRDYNQYLLKNIRSLTGIEKHSSLINRTKTTLTGPNVEIIKKNTLPVPIISTKYKSKVKDPVKEFIQTKSENEREKTLIESRLVKYYRTGKISRENDVTSRNLKEYITKKLLDPVPYIDPLECFDFYPHHGTLKCLETEDKDYLVSITANEAFRFNQICDKMPFKGLKPVPKAQSHPTELIVNDTSDFIAARYRNTVKIAKLSDEGTLNDRKVIETIDKFEHKNDLFASSLNECYLTTIDSKYRLKRLNLMHRYEDVDVKLTDYFFDEKLLPISLSTPIDTTLKKNCASFTTRYNFGIVDFRNKQRMSLVNHFDSSEDLVFKCEKIFNHTSSQLSKDLVYIASSHVLYTYDYRKLKEPVVYWTHQLYDPPMMLSTTMYGLNEIICASSHMVGDLKIFNNNGKSINYYPYKPYNIRSSYNKLREQGLFLLSENIQERVNGSITGICLHYNCTKLKLFVQNCYGDVFENVLICKEGTKDEDSLSTIERFQLWENYLQVPLDPNKHHTAEERVRNGDLVVDDIVKLESLPKFLSDEKSNAVIDLTNLEPEELPNFKQNWKVNIGDARQCKDLLAKEIMYLWDDVDESFDADEWEETNHMERADLSQEIKGKNKVYQWLESTHIEIDEDVEMDDKFSPDMTSTQTPNVEVNTTKRRSRIVGF</sequence>
<gene>
    <name evidence="17" type="ORF">CHIRRI_LOCUS10282</name>
</gene>
<dbReference type="CDD" id="cd04477">
    <property type="entry name" value="RPA1N"/>
    <property type="match status" value="1"/>
</dbReference>
<keyword evidence="5 11" id="KW-0863">Zinc-finger</keyword>